<dbReference type="PANTHER" id="PTHR33887:SF5">
    <property type="entry name" value="PB1 DOMAIN-CONTAINING PROTEIN"/>
    <property type="match status" value="1"/>
</dbReference>
<reference evidence="2" key="1">
    <citation type="submission" date="2020-05" db="EMBL/GenBank/DDBJ databases">
        <title>Phylogenomic resolution of chytrid fungi.</title>
        <authorList>
            <person name="Stajich J.E."/>
            <person name="Amses K."/>
            <person name="Simmons R."/>
            <person name="Seto K."/>
            <person name="Myers J."/>
            <person name="Bonds A."/>
            <person name="Quandt C.A."/>
            <person name="Barry K."/>
            <person name="Liu P."/>
            <person name="Grigoriev I."/>
            <person name="Longcore J.E."/>
            <person name="James T.Y."/>
        </authorList>
    </citation>
    <scope>NUCLEOTIDE SEQUENCE</scope>
    <source>
        <strain evidence="2">JEL0379</strain>
    </source>
</reference>
<evidence type="ECO:0000313" key="2">
    <source>
        <dbReference type="EMBL" id="KAJ3180642.1"/>
    </source>
</evidence>
<feature type="compositionally biased region" description="Low complexity" evidence="1">
    <location>
        <begin position="207"/>
        <end position="224"/>
    </location>
</feature>
<evidence type="ECO:0000256" key="1">
    <source>
        <dbReference type="SAM" id="MobiDB-lite"/>
    </source>
</evidence>
<accession>A0AAD5TMH2</accession>
<feature type="compositionally biased region" description="Low complexity" evidence="1">
    <location>
        <begin position="151"/>
        <end position="185"/>
    </location>
</feature>
<evidence type="ECO:0000313" key="3">
    <source>
        <dbReference type="Proteomes" id="UP001212152"/>
    </source>
</evidence>
<feature type="region of interest" description="Disordered" evidence="1">
    <location>
        <begin position="118"/>
        <end position="224"/>
    </location>
</feature>
<name>A0AAD5TMH2_9FUNG</name>
<gene>
    <name evidence="2" type="ORF">HDU87_001755</name>
</gene>
<comment type="caution">
    <text evidence="2">The sequence shown here is derived from an EMBL/GenBank/DDBJ whole genome shotgun (WGS) entry which is preliminary data.</text>
</comment>
<dbReference type="Pfam" id="PF15874">
    <property type="entry name" value="Il2rg"/>
    <property type="match status" value="1"/>
</dbReference>
<sequence length="224" mass="23478">MVATHAETAERGQDMGWIIVKYGANEERLANPNVISSVLLHHLKTTCGFGDLSENVDLASETGEVLDLLNKSKEYAKRFVDPRGTYILVKVQGDETDDASPTYTSLLEQNGVEKVKFSVSRQRNKLKANARGDAPTRRGDKDDADSSSNQAPAGNATGAAAKRGAAASKSVAAKGSTSSFSSTTSLYEAASTTAGARRGKVGSTPDKSSTAASATSASSKSRKK</sequence>
<dbReference type="AlphaFoldDB" id="A0AAD5TMH2"/>
<dbReference type="EMBL" id="JADGJQ010000015">
    <property type="protein sequence ID" value="KAJ3180642.1"/>
    <property type="molecule type" value="Genomic_DNA"/>
</dbReference>
<dbReference type="PANTHER" id="PTHR33887">
    <property type="entry name" value="PB1 DOMAIN-CONTAINING PROTEIN"/>
    <property type="match status" value="1"/>
</dbReference>
<proteinExistence type="predicted"/>
<dbReference type="InterPro" id="IPR039471">
    <property type="entry name" value="CXorf65-like"/>
</dbReference>
<organism evidence="2 3">
    <name type="scientific">Geranomyces variabilis</name>
    <dbReference type="NCBI Taxonomy" id="109894"/>
    <lineage>
        <taxon>Eukaryota</taxon>
        <taxon>Fungi</taxon>
        <taxon>Fungi incertae sedis</taxon>
        <taxon>Chytridiomycota</taxon>
        <taxon>Chytridiomycota incertae sedis</taxon>
        <taxon>Chytridiomycetes</taxon>
        <taxon>Spizellomycetales</taxon>
        <taxon>Powellomycetaceae</taxon>
        <taxon>Geranomyces</taxon>
    </lineage>
</organism>
<dbReference type="Proteomes" id="UP001212152">
    <property type="component" value="Unassembled WGS sequence"/>
</dbReference>
<keyword evidence="3" id="KW-1185">Reference proteome</keyword>
<protein>
    <submittedName>
        <fullName evidence="2">Uncharacterized protein</fullName>
    </submittedName>
</protein>